<gene>
    <name evidence="1" type="ORF">F5876DRAFT_49977</name>
</gene>
<comment type="caution">
    <text evidence="1">The sequence shown here is derived from an EMBL/GenBank/DDBJ whole genome shotgun (WGS) entry which is preliminary data.</text>
</comment>
<organism evidence="1 2">
    <name type="scientific">Lentinula aff. lateritia</name>
    <dbReference type="NCBI Taxonomy" id="2804960"/>
    <lineage>
        <taxon>Eukaryota</taxon>
        <taxon>Fungi</taxon>
        <taxon>Dikarya</taxon>
        <taxon>Basidiomycota</taxon>
        <taxon>Agaricomycotina</taxon>
        <taxon>Agaricomycetes</taxon>
        <taxon>Agaricomycetidae</taxon>
        <taxon>Agaricales</taxon>
        <taxon>Marasmiineae</taxon>
        <taxon>Omphalotaceae</taxon>
        <taxon>Lentinula</taxon>
    </lineage>
</organism>
<evidence type="ECO:0000313" key="2">
    <source>
        <dbReference type="Proteomes" id="UP001163835"/>
    </source>
</evidence>
<keyword evidence="2" id="KW-1185">Reference proteome</keyword>
<sequence length="167" mass="19321">ARKWFPAAFEYLNQDLGEEYCNLFKEWVEFECSRGWASSTKGLAPHGRPKELSKWILNCRYDRRGNEPELKTDDALVQFSECFMAWWKHLRSPGTGESIGELHKEWGSLDRNGKNGWLSLLACLKWWGMALGGQNDREGTKGQQWRSMVKDASFVLASLTTIRKENE</sequence>
<reference evidence="1" key="1">
    <citation type="submission" date="2022-09" db="EMBL/GenBank/DDBJ databases">
        <title>A Global Phylogenomic Analysis of the Shiitake Genus Lentinula.</title>
        <authorList>
            <consortium name="DOE Joint Genome Institute"/>
            <person name="Sierra-Patev S."/>
            <person name="Min B."/>
            <person name="Naranjo-Ortiz M."/>
            <person name="Looney B."/>
            <person name="Konkel Z."/>
            <person name="Slot J.C."/>
            <person name="Sakamoto Y."/>
            <person name="Steenwyk J.L."/>
            <person name="Rokas A."/>
            <person name="Carro J."/>
            <person name="Camarero S."/>
            <person name="Ferreira P."/>
            <person name="Molpeceres G."/>
            <person name="Ruiz-Duenas F.J."/>
            <person name="Serrano A."/>
            <person name="Henrissat B."/>
            <person name="Drula E."/>
            <person name="Hughes K.W."/>
            <person name="Mata J.L."/>
            <person name="Ishikawa N.K."/>
            <person name="Vargas-Isla R."/>
            <person name="Ushijima S."/>
            <person name="Smith C.A."/>
            <person name="Ahrendt S."/>
            <person name="Andreopoulos W."/>
            <person name="He G."/>
            <person name="Labutti K."/>
            <person name="Lipzen A."/>
            <person name="Ng V."/>
            <person name="Riley R."/>
            <person name="Sandor L."/>
            <person name="Barry K."/>
            <person name="Martinez A.T."/>
            <person name="Xiao Y."/>
            <person name="Gibbons J.G."/>
            <person name="Terashima K."/>
            <person name="Grigoriev I.V."/>
            <person name="Hibbett D.S."/>
        </authorList>
    </citation>
    <scope>NUCLEOTIDE SEQUENCE</scope>
    <source>
        <strain evidence="1">TMI1499</strain>
    </source>
</reference>
<feature type="non-terminal residue" evidence="1">
    <location>
        <position position="1"/>
    </location>
</feature>
<dbReference type="Proteomes" id="UP001163835">
    <property type="component" value="Unassembled WGS sequence"/>
</dbReference>
<protein>
    <submittedName>
        <fullName evidence="1">Uncharacterized protein</fullName>
    </submittedName>
</protein>
<name>A0ACC1TP20_9AGAR</name>
<dbReference type="EMBL" id="MU795421">
    <property type="protein sequence ID" value="KAJ3806471.1"/>
    <property type="molecule type" value="Genomic_DNA"/>
</dbReference>
<accession>A0ACC1TP20</accession>
<proteinExistence type="predicted"/>
<evidence type="ECO:0000313" key="1">
    <source>
        <dbReference type="EMBL" id="KAJ3806471.1"/>
    </source>
</evidence>